<gene>
    <name evidence="1" type="ORF">KXQ929_LOCUS53913</name>
</gene>
<feature type="non-terminal residue" evidence="1">
    <location>
        <position position="1"/>
    </location>
</feature>
<dbReference type="EMBL" id="CAJOBB010031402">
    <property type="protein sequence ID" value="CAF4450377.1"/>
    <property type="molecule type" value="Genomic_DNA"/>
</dbReference>
<name>A0A820SFA5_9BILA</name>
<organism evidence="1 2">
    <name type="scientific">Adineta steineri</name>
    <dbReference type="NCBI Taxonomy" id="433720"/>
    <lineage>
        <taxon>Eukaryota</taxon>
        <taxon>Metazoa</taxon>
        <taxon>Spiralia</taxon>
        <taxon>Gnathifera</taxon>
        <taxon>Rotifera</taxon>
        <taxon>Eurotatoria</taxon>
        <taxon>Bdelloidea</taxon>
        <taxon>Adinetida</taxon>
        <taxon>Adinetidae</taxon>
        <taxon>Adineta</taxon>
    </lineage>
</organism>
<dbReference type="AlphaFoldDB" id="A0A820SFA5"/>
<evidence type="ECO:0000313" key="1">
    <source>
        <dbReference type="EMBL" id="CAF4450377.1"/>
    </source>
</evidence>
<reference evidence="1" key="1">
    <citation type="submission" date="2021-02" db="EMBL/GenBank/DDBJ databases">
        <authorList>
            <person name="Nowell W R."/>
        </authorList>
    </citation>
    <scope>NUCLEOTIDE SEQUENCE</scope>
</reference>
<proteinExistence type="predicted"/>
<accession>A0A820SFA5</accession>
<dbReference type="Proteomes" id="UP000663868">
    <property type="component" value="Unassembled WGS sequence"/>
</dbReference>
<comment type="caution">
    <text evidence="1">The sequence shown here is derived from an EMBL/GenBank/DDBJ whole genome shotgun (WGS) entry which is preliminary data.</text>
</comment>
<sequence length="18" mass="1821">NLSLGQQTLDTTVATSAT</sequence>
<protein>
    <submittedName>
        <fullName evidence="1">Uncharacterized protein</fullName>
    </submittedName>
</protein>
<evidence type="ECO:0000313" key="2">
    <source>
        <dbReference type="Proteomes" id="UP000663868"/>
    </source>
</evidence>